<sequence>MDIRLFRRFARRNQIARVGVLTSRATSWRLNVNRNGLYLIIGALIVVAAGLAVYVYREETKPAGIEMKIGEDGVSIQEN</sequence>
<organism evidence="2 3">
    <name type="scientific">Brucella pseudintermedia</name>
    <dbReference type="NCBI Taxonomy" id="370111"/>
    <lineage>
        <taxon>Bacteria</taxon>
        <taxon>Pseudomonadati</taxon>
        <taxon>Pseudomonadota</taxon>
        <taxon>Alphaproteobacteria</taxon>
        <taxon>Hyphomicrobiales</taxon>
        <taxon>Brucellaceae</taxon>
        <taxon>Brucella/Ochrobactrum group</taxon>
        <taxon>Brucella</taxon>
    </lineage>
</organism>
<reference evidence="2" key="1">
    <citation type="submission" date="2022-06" db="EMBL/GenBank/DDBJ databases">
        <title>Complete Genome Sequence of Deoxynivalenol-bioadsorption Ochrobactrum pseudintermedium ASAG-D25.</title>
        <authorList>
            <person name="Wang N."/>
        </authorList>
    </citation>
    <scope>NUCLEOTIDE SEQUENCE</scope>
    <source>
        <strain evidence="2">ASAG-D25</strain>
    </source>
</reference>
<evidence type="ECO:0000256" key="1">
    <source>
        <dbReference type="SAM" id="Phobius"/>
    </source>
</evidence>
<keyword evidence="1" id="KW-0472">Membrane</keyword>
<dbReference type="Proteomes" id="UP001058739">
    <property type="component" value="Chromosome 01"/>
</dbReference>
<feature type="transmembrane region" description="Helical" evidence="1">
    <location>
        <begin position="36"/>
        <end position="56"/>
    </location>
</feature>
<protein>
    <submittedName>
        <fullName evidence="2">Uncharacterized protein</fullName>
    </submittedName>
</protein>
<proteinExistence type="predicted"/>
<keyword evidence="1" id="KW-0812">Transmembrane</keyword>
<dbReference type="EMBL" id="CP099967">
    <property type="protein sequence ID" value="UWL61428.1"/>
    <property type="molecule type" value="Genomic_DNA"/>
</dbReference>
<gene>
    <name evidence="2" type="ORF">NIK97_01090</name>
</gene>
<keyword evidence="3" id="KW-1185">Reference proteome</keyword>
<keyword evidence="1" id="KW-1133">Transmembrane helix</keyword>
<evidence type="ECO:0000313" key="2">
    <source>
        <dbReference type="EMBL" id="UWL61428.1"/>
    </source>
</evidence>
<evidence type="ECO:0000313" key="3">
    <source>
        <dbReference type="Proteomes" id="UP001058739"/>
    </source>
</evidence>
<dbReference type="RefSeq" id="WP_162995074.1">
    <property type="nucleotide sequence ID" value="NZ_CP099967.1"/>
</dbReference>
<accession>A0ABY5UDM0</accession>
<name>A0ABY5UDM0_9HYPH</name>